<keyword evidence="3" id="KW-1185">Reference proteome</keyword>
<evidence type="ECO:0000313" key="3">
    <source>
        <dbReference type="Proteomes" id="UP000014227"/>
    </source>
</evidence>
<dbReference type="GO" id="GO:0006508">
    <property type="term" value="P:proteolysis"/>
    <property type="evidence" value="ECO:0007669"/>
    <property type="project" value="UniProtKB-KW"/>
</dbReference>
<organism evidence="2 3">
    <name type="scientific">Chthonomonas calidirosea (strain DSM 23976 / ICMP 18418 / T49)</name>
    <dbReference type="NCBI Taxonomy" id="1303518"/>
    <lineage>
        <taxon>Bacteria</taxon>
        <taxon>Bacillati</taxon>
        <taxon>Armatimonadota</taxon>
        <taxon>Chthonomonadia</taxon>
        <taxon>Chthonomonadales</taxon>
        <taxon>Chthonomonadaceae</taxon>
        <taxon>Chthonomonas</taxon>
    </lineage>
</organism>
<sequence>MLRKHQWTNDGAFVCTAKAPLLVGVAEEEDTPLQKIARFSGHPRIGLEERNMGLVENSIKALPKGEELESTGGSGAEWIVVVYDNDYNTVEEVIRILIAATHCSFEEAAIETWEIHHLGKSVVHHADKEECERVASIIATIGIRVEVRQE</sequence>
<dbReference type="Pfam" id="PF02617">
    <property type="entry name" value="ClpS"/>
    <property type="match status" value="1"/>
</dbReference>
<dbReference type="Proteomes" id="UP000014227">
    <property type="component" value="Chromosome I"/>
</dbReference>
<reference evidence="3" key="1">
    <citation type="submission" date="2013-03" db="EMBL/GenBank/DDBJ databases">
        <title>Genome sequence of Chthonomonas calidirosea, the first sequenced genome from the Armatimonadetes phylum (formally candidate division OP10).</title>
        <authorList>
            <person name="Lee K.C.Y."/>
            <person name="Morgan X.C."/>
            <person name="Dunfield P.F."/>
            <person name="Tamas I."/>
            <person name="Houghton K.M."/>
            <person name="Vyssotski M."/>
            <person name="Ryan J.L.J."/>
            <person name="Lagutin K."/>
            <person name="McDonald I.R."/>
            <person name="Stott M.B."/>
        </authorList>
    </citation>
    <scope>NUCLEOTIDE SEQUENCE [LARGE SCALE GENOMIC DNA]</scope>
    <source>
        <strain evidence="3">DSM 23976 / ICMP 18418 / T49</strain>
    </source>
</reference>
<dbReference type="HOGENOM" id="CLU_1737302_0_0_0"/>
<evidence type="ECO:0000313" key="2">
    <source>
        <dbReference type="EMBL" id="CCW36614.1"/>
    </source>
</evidence>
<dbReference type="GO" id="GO:0030163">
    <property type="term" value="P:protein catabolic process"/>
    <property type="evidence" value="ECO:0007669"/>
    <property type="project" value="InterPro"/>
</dbReference>
<dbReference type="InterPro" id="IPR003769">
    <property type="entry name" value="ClpS_core"/>
</dbReference>
<dbReference type="SUPFAM" id="SSF54736">
    <property type="entry name" value="ClpS-like"/>
    <property type="match status" value="1"/>
</dbReference>
<dbReference type="STRING" id="454171.CP488_01259"/>
<dbReference type="PATRIC" id="fig|1303518.3.peg.2935"/>
<dbReference type="GO" id="GO:0008233">
    <property type="term" value="F:peptidase activity"/>
    <property type="evidence" value="ECO:0007669"/>
    <property type="project" value="UniProtKB-KW"/>
</dbReference>
<gene>
    <name evidence="2" type="ORF">CCALI_02829</name>
</gene>
<proteinExistence type="predicted"/>
<dbReference type="KEGG" id="ccz:CCALI_02829"/>
<feature type="domain" description="Adaptor protein ClpS core" evidence="1">
    <location>
        <begin position="77"/>
        <end position="138"/>
    </location>
</feature>
<name>S0EY25_CHTCT</name>
<dbReference type="Gene3D" id="3.30.1390.10">
    <property type="match status" value="1"/>
</dbReference>
<dbReference type="EMBL" id="HF951689">
    <property type="protein sequence ID" value="CCW36614.1"/>
    <property type="molecule type" value="Genomic_DNA"/>
</dbReference>
<protein>
    <submittedName>
        <fullName evidence="2">ATP-dependent Clp protease adaptor protein ClpS</fullName>
    </submittedName>
</protein>
<dbReference type="AlphaFoldDB" id="S0EY25"/>
<dbReference type="InterPro" id="IPR014719">
    <property type="entry name" value="Ribosomal_bL12_C/ClpS-like"/>
</dbReference>
<evidence type="ECO:0000259" key="1">
    <source>
        <dbReference type="Pfam" id="PF02617"/>
    </source>
</evidence>
<dbReference type="InParanoid" id="S0EY25"/>
<keyword evidence="2" id="KW-0645">Protease</keyword>
<keyword evidence="2" id="KW-0378">Hydrolase</keyword>
<dbReference type="eggNOG" id="COG2127">
    <property type="taxonomic scope" value="Bacteria"/>
</dbReference>
<accession>S0EY25</accession>